<name>A0ACB9QD68_9MYRT</name>
<reference evidence="2" key="1">
    <citation type="journal article" date="2023" name="Front. Plant Sci.">
        <title>Chromosomal-level genome assembly of Melastoma candidum provides insights into trichome evolution.</title>
        <authorList>
            <person name="Zhong Y."/>
            <person name="Wu W."/>
            <person name="Sun C."/>
            <person name="Zou P."/>
            <person name="Liu Y."/>
            <person name="Dai S."/>
            <person name="Zhou R."/>
        </authorList>
    </citation>
    <scope>NUCLEOTIDE SEQUENCE [LARGE SCALE GENOMIC DNA]</scope>
</reference>
<dbReference type="EMBL" id="CM042885">
    <property type="protein sequence ID" value="KAI4363969.1"/>
    <property type="molecule type" value="Genomic_DNA"/>
</dbReference>
<sequence>MSDSDVDHPSPSQPWSSSQSSETYLLGFVIANIVGIQYYSGAINGREMVGLVREPLNPYDSNALRVLNTRSLQVGHIERAVAAVLSPLIDSNLIVVEGIVPNSRSAGNKFRMPCQVHVFCRFEAFGIVKDAISDGGLVLVCSDEAEFGLSEAVVVKEERKKNRSVDEVFRLLDESVDGKGQDLVKLEAPREVVKSGLFEHQKEGLGWLVRREQLEDLPPFWKKSEERRGGYVNELTNYWTDSRPEPLRGGIFADDMGLGKTLTLIALIALDKFCRDAKDVVNDVDENQDDDEEHTSGKKRKGKKGGKGINRASGSRKKRKTAGSKKFARAVTEAEEVPLVKATLVVCPPSVFSSWIMQLGEHTIPGKLKVYLYYGERTNDVDELRKYDIVLTTYSILATEESWEDSPMKKMEWWRVILDEAHVIKNDKAQQSKAVINLKGKRRWVVSGTPIQNGSQDLFSLMAFLRFEPFSIKGYWNSLIQRPIHQGDRQGLSRLQTLMAAISLRRTKEKGLIGLPEKTIETCYIELSAEERSLYDQMETEVKSIVSQYINASNLSRNYTTMLSIILRLRQICISMSLCPDLKSLLPSNNIGDVSNNPELLQKVVAVLQDGEDFDCPICISPPTDIVITRCAHIFCRACILKTLQSSKRSCPLCRGPLMESDLFSAPPEAIPGSGESESSSSRPSQSSKVSALMKLLVASREKNPSTNSVVFSQFRKMLILLDEPLRAAGFKVLCLDGSMNVKRRGEVIREFGEGEEGKTCVLLASLKASGTGINLTAASRVYLLEPWWNPAVEEQAMDRVHRIGQKEDVTITRLIARNSIEERILALQDQKKTVAREAFGKKSGREQSQIGWNDLRKLVNL</sequence>
<evidence type="ECO:0000313" key="1">
    <source>
        <dbReference type="EMBL" id="KAI4363969.1"/>
    </source>
</evidence>
<proteinExistence type="predicted"/>
<dbReference type="Proteomes" id="UP001057402">
    <property type="component" value="Chromosome 6"/>
</dbReference>
<accession>A0ACB9QD68</accession>
<evidence type="ECO:0000313" key="2">
    <source>
        <dbReference type="Proteomes" id="UP001057402"/>
    </source>
</evidence>
<organism evidence="1 2">
    <name type="scientific">Melastoma candidum</name>
    <dbReference type="NCBI Taxonomy" id="119954"/>
    <lineage>
        <taxon>Eukaryota</taxon>
        <taxon>Viridiplantae</taxon>
        <taxon>Streptophyta</taxon>
        <taxon>Embryophyta</taxon>
        <taxon>Tracheophyta</taxon>
        <taxon>Spermatophyta</taxon>
        <taxon>Magnoliopsida</taxon>
        <taxon>eudicotyledons</taxon>
        <taxon>Gunneridae</taxon>
        <taxon>Pentapetalae</taxon>
        <taxon>rosids</taxon>
        <taxon>malvids</taxon>
        <taxon>Myrtales</taxon>
        <taxon>Melastomataceae</taxon>
        <taxon>Melastomatoideae</taxon>
        <taxon>Melastomateae</taxon>
        <taxon>Melastoma</taxon>
    </lineage>
</organism>
<gene>
    <name evidence="1" type="ORF">MLD38_020118</name>
</gene>
<comment type="caution">
    <text evidence="1">The sequence shown here is derived from an EMBL/GenBank/DDBJ whole genome shotgun (WGS) entry which is preliminary data.</text>
</comment>
<protein>
    <submittedName>
        <fullName evidence="1">Uncharacterized protein</fullName>
    </submittedName>
</protein>
<keyword evidence="2" id="KW-1185">Reference proteome</keyword>